<dbReference type="OMA" id="IVKNIWP"/>
<evidence type="ECO:0000313" key="2">
    <source>
        <dbReference type="EMBL" id="KND02973.1"/>
    </source>
</evidence>
<feature type="compositionally biased region" description="Polar residues" evidence="1">
    <location>
        <begin position="504"/>
        <end position="516"/>
    </location>
</feature>
<feature type="compositionally biased region" description="Basic residues" evidence="1">
    <location>
        <begin position="726"/>
        <end position="750"/>
    </location>
</feature>
<evidence type="ECO:0000313" key="3">
    <source>
        <dbReference type="Proteomes" id="UP000053201"/>
    </source>
</evidence>
<feature type="compositionally biased region" description="Low complexity" evidence="1">
    <location>
        <begin position="668"/>
        <end position="688"/>
    </location>
</feature>
<dbReference type="Gene3D" id="1.10.1410.10">
    <property type="match status" value="1"/>
</dbReference>
<dbReference type="SUPFAM" id="SSF81631">
    <property type="entry name" value="PAP/OAS1 substrate-binding domain"/>
    <property type="match status" value="1"/>
</dbReference>
<dbReference type="eggNOG" id="KOG1906">
    <property type="taxonomic scope" value="Eukaryota"/>
</dbReference>
<dbReference type="GO" id="GO:0031499">
    <property type="term" value="C:TRAMP complex"/>
    <property type="evidence" value="ECO:0007669"/>
    <property type="project" value="TreeGrafter"/>
</dbReference>
<feature type="compositionally biased region" description="Basic and acidic residues" evidence="1">
    <location>
        <begin position="714"/>
        <end position="725"/>
    </location>
</feature>
<dbReference type="VEuPathDB" id="FungiDB:SPPG_02048"/>
<feature type="region of interest" description="Disordered" evidence="1">
    <location>
        <begin position="465"/>
        <end position="550"/>
    </location>
</feature>
<feature type="compositionally biased region" description="Basic and acidic residues" evidence="1">
    <location>
        <begin position="490"/>
        <end position="500"/>
    </location>
</feature>
<name>A0A0L0HPI9_SPIPD</name>
<dbReference type="GO" id="GO:0003729">
    <property type="term" value="F:mRNA binding"/>
    <property type="evidence" value="ECO:0007669"/>
    <property type="project" value="TreeGrafter"/>
</dbReference>
<dbReference type="STRING" id="645134.A0A0L0HPI9"/>
<dbReference type="Proteomes" id="UP000053201">
    <property type="component" value="Unassembled WGS sequence"/>
</dbReference>
<dbReference type="GO" id="GO:1990817">
    <property type="term" value="F:poly(A) RNA polymerase activity"/>
    <property type="evidence" value="ECO:0007669"/>
    <property type="project" value="InterPro"/>
</dbReference>
<proteinExistence type="predicted"/>
<organism evidence="2 3">
    <name type="scientific">Spizellomyces punctatus (strain DAOM BR117)</name>
    <dbReference type="NCBI Taxonomy" id="645134"/>
    <lineage>
        <taxon>Eukaryota</taxon>
        <taxon>Fungi</taxon>
        <taxon>Fungi incertae sedis</taxon>
        <taxon>Chytridiomycota</taxon>
        <taxon>Chytridiomycota incertae sedis</taxon>
        <taxon>Chytridiomycetes</taxon>
        <taxon>Spizellomycetales</taxon>
        <taxon>Spizellomycetaceae</taxon>
        <taxon>Spizellomyces</taxon>
    </lineage>
</organism>
<dbReference type="AlphaFoldDB" id="A0A0L0HPI9"/>
<dbReference type="InterPro" id="IPR043519">
    <property type="entry name" value="NT_sf"/>
</dbReference>
<dbReference type="GO" id="GO:0043634">
    <property type="term" value="P:polyadenylation-dependent ncRNA catabolic process"/>
    <property type="evidence" value="ECO:0007669"/>
    <property type="project" value="TreeGrafter"/>
</dbReference>
<feature type="compositionally biased region" description="Polar residues" evidence="1">
    <location>
        <begin position="525"/>
        <end position="535"/>
    </location>
</feature>
<dbReference type="GO" id="GO:0005730">
    <property type="term" value="C:nucleolus"/>
    <property type="evidence" value="ECO:0007669"/>
    <property type="project" value="TreeGrafter"/>
</dbReference>
<feature type="region of interest" description="Disordered" evidence="1">
    <location>
        <begin position="668"/>
        <end position="750"/>
    </location>
</feature>
<dbReference type="InterPro" id="IPR045862">
    <property type="entry name" value="Trf4-like"/>
</dbReference>
<dbReference type="GeneID" id="27685669"/>
<feature type="compositionally biased region" description="Low complexity" evidence="1">
    <location>
        <begin position="536"/>
        <end position="546"/>
    </location>
</feature>
<dbReference type="Gene3D" id="3.30.460.10">
    <property type="entry name" value="Beta Polymerase, domain 2"/>
    <property type="match status" value="1"/>
</dbReference>
<sequence>MLSVAMPTVDPLTQWANRSLEKLGREWLKSPNSLLDKSYRPVIESTANGGEHSDLANEDLPELPGLPLLHTLPPKFDSRPSDLFAKLNNEIILLAAQLNLRPQERALRGWVVRQLRTFLKDYCKAKQLRPGAAKAHLIGSSRYGGCLPTSGLDIMIEFDLELEQNENLLGDLHDALLVSPLIQKVANLSTLKINRHGSVTRYIQFCTRMGSLKVFLYLNCPSALKAADAMQRAMLDLQPHLYPLTLVVKQWFHIRGFSKTDSGGVSGFAVVNMVLALVLRFEKLTRDTSPLARLFVQYFQFFGFDFTPDLHAICCQVEEGVCMKKARAIDKWNGNPEGQSISNFQVIDPSDYLNDMTSRAFKFSEIRGQCQDSSGVLKLRYQGGVFCDLGTGDMLDGIVRGDDDMVRHQRDRFCAEWNDYLNDEIGVSLDSMAVDVPSSIHSPAQHPTAVTFSGMVTQPATMIDPISDSEQSTSSQRQPTRKNPQPSNARKSELSVKVDVRPIGSQTIRPTETSPISAEEDMDIDTSSPSPIMTQTAATKSSTKTTLPDSRVVEDGAPHALPEAIGVTSNADCGTAQLSPIVIEDMDDKRPQRMEPPQLPTLKAYIDNYYQTNNLPRETFNLPYVKNTSAPQLVNVLGATSFRTDRKTSTEFERPRQTNKTIECISLLSSPSSAGSGPSTASLRISSESESEEGAIDEVPRGRRSVSPVRTKQSRREDETEDRNRVGSRGRHSQSRTTRRHSRSRSPRYW</sequence>
<accession>A0A0L0HPI9</accession>
<dbReference type="InParanoid" id="A0A0L0HPI9"/>
<feature type="compositionally biased region" description="Polar residues" evidence="1">
    <location>
        <begin position="468"/>
        <end position="489"/>
    </location>
</feature>
<dbReference type="OrthoDB" id="273917at2759"/>
<protein>
    <recommendedName>
        <fullName evidence="4">Polynucleotide adenylyltransferase</fullName>
    </recommendedName>
</protein>
<dbReference type="PANTHER" id="PTHR23092">
    <property type="entry name" value="POLY(A) RNA POLYMERASE"/>
    <property type="match status" value="1"/>
</dbReference>
<dbReference type="GO" id="GO:0031123">
    <property type="term" value="P:RNA 3'-end processing"/>
    <property type="evidence" value="ECO:0007669"/>
    <property type="project" value="TreeGrafter"/>
</dbReference>
<dbReference type="EMBL" id="KQ257452">
    <property type="protein sequence ID" value="KND02973.1"/>
    <property type="molecule type" value="Genomic_DNA"/>
</dbReference>
<dbReference type="SUPFAM" id="SSF81301">
    <property type="entry name" value="Nucleotidyltransferase"/>
    <property type="match status" value="1"/>
</dbReference>
<gene>
    <name evidence="2" type="ORF">SPPG_02048</name>
</gene>
<keyword evidence="3" id="KW-1185">Reference proteome</keyword>
<evidence type="ECO:0008006" key="4">
    <source>
        <dbReference type="Google" id="ProtNLM"/>
    </source>
</evidence>
<dbReference type="PANTHER" id="PTHR23092:SF15">
    <property type="entry name" value="INACTIVE NON-CANONICAL POLY(A) RNA POLYMERASE PROTEIN TRF4-2-RELATED"/>
    <property type="match status" value="1"/>
</dbReference>
<reference evidence="2 3" key="1">
    <citation type="submission" date="2009-08" db="EMBL/GenBank/DDBJ databases">
        <title>The Genome Sequence of Spizellomyces punctatus strain DAOM BR117.</title>
        <authorList>
            <consortium name="The Broad Institute Genome Sequencing Platform"/>
            <person name="Russ C."/>
            <person name="Cuomo C."/>
            <person name="Shea T."/>
            <person name="Young S.K."/>
            <person name="Zeng Q."/>
            <person name="Koehrsen M."/>
            <person name="Haas B."/>
            <person name="Borodovsky M."/>
            <person name="Guigo R."/>
            <person name="Alvarado L."/>
            <person name="Berlin A."/>
            <person name="Bochicchio J."/>
            <person name="Borenstein D."/>
            <person name="Chapman S."/>
            <person name="Chen Z."/>
            <person name="Engels R."/>
            <person name="Freedman E."/>
            <person name="Gellesch M."/>
            <person name="Goldberg J."/>
            <person name="Griggs A."/>
            <person name="Gujja S."/>
            <person name="Heiman D."/>
            <person name="Hepburn T."/>
            <person name="Howarth C."/>
            <person name="Jen D."/>
            <person name="Larson L."/>
            <person name="Lewis B."/>
            <person name="Mehta T."/>
            <person name="Park D."/>
            <person name="Pearson M."/>
            <person name="Roberts A."/>
            <person name="Saif S."/>
            <person name="Shenoy N."/>
            <person name="Sisk P."/>
            <person name="Stolte C."/>
            <person name="Sykes S."/>
            <person name="Thomson T."/>
            <person name="Walk T."/>
            <person name="White J."/>
            <person name="Yandava C."/>
            <person name="Burger G."/>
            <person name="Gray M.W."/>
            <person name="Holland P.W.H."/>
            <person name="King N."/>
            <person name="Lang F.B.F."/>
            <person name="Roger A.J."/>
            <person name="Ruiz-Trillo I."/>
            <person name="Lander E."/>
            <person name="Nusbaum C."/>
        </authorList>
    </citation>
    <scope>NUCLEOTIDE SEQUENCE [LARGE SCALE GENOMIC DNA]</scope>
    <source>
        <strain evidence="2 3">DAOM BR117</strain>
    </source>
</reference>
<dbReference type="RefSeq" id="XP_016611012.1">
    <property type="nucleotide sequence ID" value="XM_016750352.1"/>
</dbReference>
<evidence type="ECO:0000256" key="1">
    <source>
        <dbReference type="SAM" id="MobiDB-lite"/>
    </source>
</evidence>